<sequence>LAKIASDWRKPNGLFVITPDQVEAFVADLSVSKLHGVGKVTADKLGRLGIISCADLRGWAKLAL</sequence>
<dbReference type="GO" id="GO:0005829">
    <property type="term" value="C:cytosol"/>
    <property type="evidence" value="ECO:0007669"/>
    <property type="project" value="TreeGrafter"/>
</dbReference>
<dbReference type="GO" id="GO:0006281">
    <property type="term" value="P:DNA repair"/>
    <property type="evidence" value="ECO:0007669"/>
    <property type="project" value="InterPro"/>
</dbReference>
<accession>A0A699XMN9</accession>
<dbReference type="AlphaFoldDB" id="A0A699XMN9"/>
<dbReference type="Pfam" id="PF11798">
    <property type="entry name" value="IMS_HHH"/>
    <property type="match status" value="1"/>
</dbReference>
<evidence type="ECO:0000256" key="1">
    <source>
        <dbReference type="ARBA" id="ARBA00010945"/>
    </source>
</evidence>
<feature type="non-terminal residue" evidence="3">
    <location>
        <position position="64"/>
    </location>
</feature>
<protein>
    <recommendedName>
        <fullName evidence="2">UmuC domain-containing protein</fullName>
    </recommendedName>
</protein>
<evidence type="ECO:0000259" key="2">
    <source>
        <dbReference type="PROSITE" id="PS50173"/>
    </source>
</evidence>
<proteinExistence type="inferred from homology"/>
<dbReference type="Gene3D" id="1.10.150.20">
    <property type="entry name" value="5' to 3' exonuclease, C-terminal subdomain"/>
    <property type="match status" value="1"/>
</dbReference>
<dbReference type="InterPro" id="IPR043502">
    <property type="entry name" value="DNA/RNA_pol_sf"/>
</dbReference>
<evidence type="ECO:0000313" key="3">
    <source>
        <dbReference type="EMBL" id="GFD61089.1"/>
    </source>
</evidence>
<feature type="domain" description="UmuC" evidence="2">
    <location>
        <begin position="1"/>
        <end position="38"/>
    </location>
</feature>
<dbReference type="InterPro" id="IPR024728">
    <property type="entry name" value="PolY_HhH_motif"/>
</dbReference>
<comment type="similarity">
    <text evidence="1">Belongs to the DNA polymerase type-Y family.</text>
</comment>
<gene>
    <name evidence="3" type="ORF">Tci_933058</name>
</gene>
<dbReference type="GO" id="GO:0042276">
    <property type="term" value="P:error-prone translesion synthesis"/>
    <property type="evidence" value="ECO:0007669"/>
    <property type="project" value="TreeGrafter"/>
</dbReference>
<dbReference type="InterPro" id="IPR050116">
    <property type="entry name" value="DNA_polymerase-Y"/>
</dbReference>
<dbReference type="SUPFAM" id="SSF56672">
    <property type="entry name" value="DNA/RNA polymerases"/>
    <property type="match status" value="1"/>
</dbReference>
<reference evidence="3" key="1">
    <citation type="journal article" date="2019" name="Sci. Rep.">
        <title>Draft genome of Tanacetum cinerariifolium, the natural source of mosquito coil.</title>
        <authorList>
            <person name="Yamashiro T."/>
            <person name="Shiraishi A."/>
            <person name="Satake H."/>
            <person name="Nakayama K."/>
        </authorList>
    </citation>
    <scope>NUCLEOTIDE SEQUENCE</scope>
</reference>
<organism evidence="3">
    <name type="scientific">Tanacetum cinerariifolium</name>
    <name type="common">Dalmatian daisy</name>
    <name type="synonym">Chrysanthemum cinerariifolium</name>
    <dbReference type="NCBI Taxonomy" id="118510"/>
    <lineage>
        <taxon>Eukaryota</taxon>
        <taxon>Viridiplantae</taxon>
        <taxon>Streptophyta</taxon>
        <taxon>Embryophyta</taxon>
        <taxon>Tracheophyta</taxon>
        <taxon>Spermatophyta</taxon>
        <taxon>Magnoliopsida</taxon>
        <taxon>eudicotyledons</taxon>
        <taxon>Gunneridae</taxon>
        <taxon>Pentapetalae</taxon>
        <taxon>asterids</taxon>
        <taxon>campanulids</taxon>
        <taxon>Asterales</taxon>
        <taxon>Asteraceae</taxon>
        <taxon>Asteroideae</taxon>
        <taxon>Anthemideae</taxon>
        <taxon>Anthemidinae</taxon>
        <taxon>Tanacetum</taxon>
    </lineage>
</organism>
<dbReference type="PANTHER" id="PTHR11076">
    <property type="entry name" value="DNA REPAIR POLYMERASE UMUC / TRANSFERASE FAMILY MEMBER"/>
    <property type="match status" value="1"/>
</dbReference>
<dbReference type="EMBL" id="BKCJ011886554">
    <property type="protein sequence ID" value="GFD61089.1"/>
    <property type="molecule type" value="Genomic_DNA"/>
</dbReference>
<dbReference type="Gene3D" id="3.30.70.270">
    <property type="match status" value="1"/>
</dbReference>
<dbReference type="InterPro" id="IPR001126">
    <property type="entry name" value="UmuC"/>
</dbReference>
<dbReference type="PROSITE" id="PS50173">
    <property type="entry name" value="UMUC"/>
    <property type="match status" value="1"/>
</dbReference>
<feature type="non-terminal residue" evidence="3">
    <location>
        <position position="1"/>
    </location>
</feature>
<name>A0A699XMN9_TANCI</name>
<comment type="caution">
    <text evidence="3">The sequence shown here is derived from an EMBL/GenBank/DDBJ whole genome shotgun (WGS) entry which is preliminary data.</text>
</comment>
<dbReference type="InterPro" id="IPR043128">
    <property type="entry name" value="Rev_trsase/Diguanyl_cyclase"/>
</dbReference>
<dbReference type="PANTHER" id="PTHR11076:SF33">
    <property type="entry name" value="DNA POLYMERASE KAPPA"/>
    <property type="match status" value="1"/>
</dbReference>
<dbReference type="GO" id="GO:0003887">
    <property type="term" value="F:DNA-directed DNA polymerase activity"/>
    <property type="evidence" value="ECO:0007669"/>
    <property type="project" value="TreeGrafter"/>
</dbReference>